<evidence type="ECO:0000313" key="1">
    <source>
        <dbReference type="EMBL" id="CTR06586.1"/>
    </source>
</evidence>
<accession>A0A0K3CHB5</accession>
<gene>
    <name evidence="1" type="primary">FGENESH: predicted gene_4.223</name>
    <name evidence="1" type="ORF">BN2166_0024470</name>
</gene>
<keyword evidence="2" id="KW-1185">Reference proteome</keyword>
<dbReference type="STRING" id="5286.A0A0K3CHB5"/>
<dbReference type="EMBL" id="CWKI01000004">
    <property type="protein sequence ID" value="CTR06586.1"/>
    <property type="molecule type" value="Genomic_DNA"/>
</dbReference>
<reference evidence="1 2" key="1">
    <citation type="submission" date="2015-07" db="EMBL/GenBank/DDBJ databases">
        <authorList>
            <person name="Cajimat M.N.B."/>
            <person name="Milazzo M.L."/>
            <person name="Fulhorst C.F."/>
        </authorList>
    </citation>
    <scope>NUCLEOTIDE SEQUENCE [LARGE SCALE GENOMIC DNA]</scope>
    <source>
        <strain evidence="1">Single colony</strain>
    </source>
</reference>
<dbReference type="Proteomes" id="UP000199069">
    <property type="component" value="Unassembled WGS sequence"/>
</dbReference>
<dbReference type="AlphaFoldDB" id="A0A0K3CHB5"/>
<organism evidence="1 2">
    <name type="scientific">Rhodotorula toruloides</name>
    <name type="common">Yeast</name>
    <name type="synonym">Rhodosporidium toruloides</name>
    <dbReference type="NCBI Taxonomy" id="5286"/>
    <lineage>
        <taxon>Eukaryota</taxon>
        <taxon>Fungi</taxon>
        <taxon>Dikarya</taxon>
        <taxon>Basidiomycota</taxon>
        <taxon>Pucciniomycotina</taxon>
        <taxon>Microbotryomycetes</taxon>
        <taxon>Sporidiobolales</taxon>
        <taxon>Sporidiobolaceae</taxon>
        <taxon>Rhodotorula</taxon>
    </lineage>
</organism>
<feature type="non-terminal residue" evidence="1">
    <location>
        <position position="1"/>
    </location>
</feature>
<evidence type="ECO:0000313" key="2">
    <source>
        <dbReference type="Proteomes" id="UP000199069"/>
    </source>
</evidence>
<proteinExistence type="predicted"/>
<dbReference type="PANTHER" id="PTHR33481:SF1">
    <property type="entry name" value="ENDONUCLEASE_EXONUCLEASE_PHOSPHATASE DOMAIN-CONTAINING PROTEIN-RELATED"/>
    <property type="match status" value="1"/>
</dbReference>
<dbReference type="PANTHER" id="PTHR33481">
    <property type="entry name" value="REVERSE TRANSCRIPTASE"/>
    <property type="match status" value="1"/>
</dbReference>
<protein>
    <submittedName>
        <fullName evidence="1">FGENESH: predicted gene_4.223 protein</fullName>
    </submittedName>
</protein>
<name>A0A0K3CHB5_RHOTO</name>
<sequence>EEFEYLSALGMLGVTIDERLTFKQHAALCASKASKALVGVGLLAKSWGGLKAKFVRQLVEAVVIPRLTWCAAAWYKPGTTVSKTLEQVQKAAACTVTGGYHTTSLAALRVEANLLPLDLRLTHQVLRLATVGRQLFTASLLPLAARATMTGSTGARRPFCVATLLCRLCTGASALNAHRAMFDPALLGNPAYRDSLLDFLDLTGRFPRLAKAQEAERKEKE</sequence>